<dbReference type="InterPro" id="IPR032834">
    <property type="entry name" value="NatK-like_C"/>
</dbReference>
<dbReference type="Gene3D" id="3.30.565.10">
    <property type="entry name" value="Histidine kinase-like ATPase, C-terminal domain"/>
    <property type="match status" value="1"/>
</dbReference>
<dbReference type="RefSeq" id="WP_086313728.1">
    <property type="nucleotide sequence ID" value="NZ_CP147244.1"/>
</dbReference>
<dbReference type="GO" id="GO:0042802">
    <property type="term" value="F:identical protein binding"/>
    <property type="evidence" value="ECO:0007669"/>
    <property type="project" value="TreeGrafter"/>
</dbReference>
<keyword evidence="1" id="KW-1133">Transmembrane helix</keyword>
<keyword evidence="4" id="KW-1185">Reference proteome</keyword>
<evidence type="ECO:0000313" key="3">
    <source>
        <dbReference type="EMBL" id="WYK00167.1"/>
    </source>
</evidence>
<evidence type="ECO:0000259" key="2">
    <source>
        <dbReference type="Pfam" id="PF14501"/>
    </source>
</evidence>
<organism evidence="3 4">
    <name type="scientific">Candidatus Enterococcus palustris</name>
    <dbReference type="NCBI Taxonomy" id="1834189"/>
    <lineage>
        <taxon>Bacteria</taxon>
        <taxon>Bacillati</taxon>
        <taxon>Bacillota</taxon>
        <taxon>Bacilli</taxon>
        <taxon>Lactobacillales</taxon>
        <taxon>Enterococcaceae</taxon>
        <taxon>Enterococcus</taxon>
    </lineage>
</organism>
<dbReference type="PANTHER" id="PTHR40448">
    <property type="entry name" value="TWO-COMPONENT SENSOR HISTIDINE KINASE"/>
    <property type="match status" value="1"/>
</dbReference>
<feature type="transmembrane region" description="Helical" evidence="1">
    <location>
        <begin position="6"/>
        <end position="23"/>
    </location>
</feature>
<dbReference type="SUPFAM" id="SSF55874">
    <property type="entry name" value="ATPase domain of HSP90 chaperone/DNA topoisomerase II/histidine kinase"/>
    <property type="match status" value="1"/>
</dbReference>
<protein>
    <submittedName>
        <fullName evidence="3">Two-component system, LytTR family, sensor histidine kinase AgrC</fullName>
    </submittedName>
</protein>
<sequence length="431" mass="50204">MDKSLFTSLLAVNFFQFIWLLTYKKIFMLRESLALTFCVVIQFGLGFLIHSPYIALFQLPFFLLQFIFSVKRLSNWFSPSLLISFEIALITLSWIPTLDTWDILHYNQQISNATYDSYFFLFVFLQQLVLFLVIGLMNYLWKRYFPHDTPALLPKKYRLLSVFLLFLLFLAVLIKQVNVLSGDSFSLLYSLFIIVGYTCLISWNLLLVLKSNNEKQYIALLTETYNREKNKISLSHEFRQDYNNFLQNLTTYLEVGDQKKALEQLKRLIQYSDSLLTPNLYRKVSVINNLPVQALLTSFLNKVLSANIHLSLHITENLTNIDMNIVDFIRCFSILLDNAYEATERTSNPSIEITITGTASTITIEIDNTYSNQVSIPFSTFLQNNFSTKEGHQGKGLYIFINILKNYKYASHNFTNKNNHFIAKFTIPKKI</sequence>
<dbReference type="GO" id="GO:0016301">
    <property type="term" value="F:kinase activity"/>
    <property type="evidence" value="ECO:0007669"/>
    <property type="project" value="UniProtKB-KW"/>
</dbReference>
<keyword evidence="1" id="KW-0812">Transmembrane</keyword>
<feature type="transmembrane region" description="Helical" evidence="1">
    <location>
        <begin position="157"/>
        <end position="174"/>
    </location>
</feature>
<feature type="transmembrane region" description="Helical" evidence="1">
    <location>
        <begin position="32"/>
        <end position="49"/>
    </location>
</feature>
<evidence type="ECO:0000313" key="4">
    <source>
        <dbReference type="Proteomes" id="UP000194948"/>
    </source>
</evidence>
<feature type="domain" description="Sensor histidine kinase NatK-like C-terminal" evidence="2">
    <location>
        <begin position="323"/>
        <end position="428"/>
    </location>
</feature>
<dbReference type="InterPro" id="IPR036890">
    <property type="entry name" value="HATPase_C_sf"/>
</dbReference>
<feature type="transmembrane region" description="Helical" evidence="1">
    <location>
        <begin position="186"/>
        <end position="209"/>
    </location>
</feature>
<keyword evidence="3" id="KW-0418">Kinase</keyword>
<dbReference type="AlphaFoldDB" id="A0AAQ3W7M0"/>
<dbReference type="Proteomes" id="UP000194948">
    <property type="component" value="Chromosome"/>
</dbReference>
<dbReference type="Pfam" id="PF14501">
    <property type="entry name" value="HATPase_c_5"/>
    <property type="match status" value="1"/>
</dbReference>
<dbReference type="EMBL" id="CP147244">
    <property type="protein sequence ID" value="WYK00167.1"/>
    <property type="molecule type" value="Genomic_DNA"/>
</dbReference>
<accession>A0AAQ3W7M0</accession>
<reference evidence="3 4" key="2">
    <citation type="submission" date="2024-03" db="EMBL/GenBank/DDBJ databases">
        <title>The Genome Sequence of Enterococcus sp. DIV0205d.</title>
        <authorList>
            <consortium name="The Broad Institute Genomics Platform"/>
            <consortium name="The Broad Institute Microbial Omics Core"/>
            <consortium name="The Broad Institute Genomic Center for Infectious Diseases"/>
            <person name="Earl A."/>
            <person name="Manson A."/>
            <person name="Gilmore M."/>
            <person name="Schwartman J."/>
            <person name="Shea T."/>
            <person name="Abouelleil A."/>
            <person name="Cao P."/>
            <person name="Chapman S."/>
            <person name="Cusick C."/>
            <person name="Young S."/>
            <person name="Neafsey D."/>
            <person name="Nusbaum C."/>
            <person name="Birren B."/>
        </authorList>
    </citation>
    <scope>NUCLEOTIDE SEQUENCE [LARGE SCALE GENOMIC DNA]</scope>
    <source>
        <strain evidence="3 4">7F3_DIV0205</strain>
    </source>
</reference>
<gene>
    <name evidence="3" type="ORF">A5821_001261</name>
</gene>
<reference evidence="4" key="1">
    <citation type="submission" date="2017-05" db="EMBL/GenBank/DDBJ databases">
        <title>The Genome Sequence of EEnterococcus faecalis 9F2_4866.</title>
        <authorList>
            <consortium name="The Broad Institute Genomics Platform"/>
            <consortium name="The Broad Institute Genomic Center for Infectious Diseases"/>
            <person name="Earl A."/>
            <person name="Manson A."/>
            <person name="Schwartman J."/>
            <person name="Gilmore M."/>
            <person name="Abouelleil A."/>
            <person name="Cao P."/>
            <person name="Chapman S."/>
            <person name="Cusick C."/>
            <person name="Shea T."/>
            <person name="Young S."/>
            <person name="Neafsey D."/>
            <person name="Nusbaum C."/>
            <person name="Birren B."/>
        </authorList>
    </citation>
    <scope>NUCLEOTIDE SEQUENCE [LARGE SCALE GENOMIC DNA]</scope>
    <source>
        <strain evidence="4">7F3_DIV0205</strain>
    </source>
</reference>
<proteinExistence type="predicted"/>
<dbReference type="PANTHER" id="PTHR40448:SF1">
    <property type="entry name" value="TWO-COMPONENT SENSOR HISTIDINE KINASE"/>
    <property type="match status" value="1"/>
</dbReference>
<keyword evidence="1" id="KW-0472">Membrane</keyword>
<feature type="transmembrane region" description="Helical" evidence="1">
    <location>
        <begin position="118"/>
        <end position="141"/>
    </location>
</feature>
<evidence type="ECO:0000256" key="1">
    <source>
        <dbReference type="SAM" id="Phobius"/>
    </source>
</evidence>
<keyword evidence="3" id="KW-0808">Transferase</keyword>
<name>A0AAQ3W7M0_9ENTE</name>
<feature type="transmembrane region" description="Helical" evidence="1">
    <location>
        <begin position="80"/>
        <end position="98"/>
    </location>
</feature>